<dbReference type="EMBL" id="BSFP01000093">
    <property type="protein sequence ID" value="GLL07356.1"/>
    <property type="molecule type" value="Genomic_DNA"/>
</dbReference>
<dbReference type="PANTHER" id="PTHR21310">
    <property type="entry name" value="AMINOGLYCOSIDE PHOSPHOTRANSFERASE-RELATED-RELATED"/>
    <property type="match status" value="1"/>
</dbReference>
<dbReference type="RefSeq" id="WP_261959295.1">
    <property type="nucleotide sequence ID" value="NZ_BAAAXA010000001.1"/>
</dbReference>
<organism evidence="2 3">
    <name type="scientific">Dactylosporangium matsuzakiense</name>
    <dbReference type="NCBI Taxonomy" id="53360"/>
    <lineage>
        <taxon>Bacteria</taxon>
        <taxon>Bacillati</taxon>
        <taxon>Actinomycetota</taxon>
        <taxon>Actinomycetes</taxon>
        <taxon>Micromonosporales</taxon>
        <taxon>Micromonosporaceae</taxon>
        <taxon>Dactylosporangium</taxon>
    </lineage>
</organism>
<name>A0A9W6KVI7_9ACTN</name>
<dbReference type="AlphaFoldDB" id="A0A9W6KVI7"/>
<keyword evidence="3" id="KW-1185">Reference proteome</keyword>
<dbReference type="Pfam" id="PF01636">
    <property type="entry name" value="APH"/>
    <property type="match status" value="1"/>
</dbReference>
<evidence type="ECO:0000313" key="2">
    <source>
        <dbReference type="EMBL" id="GLL07356.1"/>
    </source>
</evidence>
<feature type="domain" description="Aminoglycoside phosphotransferase" evidence="1">
    <location>
        <begin position="27"/>
        <end position="252"/>
    </location>
</feature>
<dbReference type="SUPFAM" id="SSF56112">
    <property type="entry name" value="Protein kinase-like (PK-like)"/>
    <property type="match status" value="1"/>
</dbReference>
<dbReference type="PANTHER" id="PTHR21310:SF42">
    <property type="entry name" value="BIFUNCTIONAL AAC_APH"/>
    <property type="match status" value="1"/>
</dbReference>
<dbReference type="InterPro" id="IPR002575">
    <property type="entry name" value="Aminoglycoside_PTrfase"/>
</dbReference>
<dbReference type="Gene3D" id="3.90.1200.10">
    <property type="match status" value="1"/>
</dbReference>
<comment type="caution">
    <text evidence="2">The sequence shown here is derived from an EMBL/GenBank/DDBJ whole genome shotgun (WGS) entry which is preliminary data.</text>
</comment>
<dbReference type="Proteomes" id="UP001143480">
    <property type="component" value="Unassembled WGS sequence"/>
</dbReference>
<accession>A0A9W6KVI7</accession>
<reference evidence="2" key="1">
    <citation type="journal article" date="2014" name="Int. J. Syst. Evol. Microbiol.">
        <title>Complete genome sequence of Corynebacterium casei LMG S-19264T (=DSM 44701T), isolated from a smear-ripened cheese.</title>
        <authorList>
            <consortium name="US DOE Joint Genome Institute (JGI-PGF)"/>
            <person name="Walter F."/>
            <person name="Albersmeier A."/>
            <person name="Kalinowski J."/>
            <person name="Ruckert C."/>
        </authorList>
    </citation>
    <scope>NUCLEOTIDE SEQUENCE</scope>
    <source>
        <strain evidence="2">VKM Ac-1321</strain>
    </source>
</reference>
<dbReference type="Gene3D" id="3.30.200.20">
    <property type="entry name" value="Phosphorylase Kinase, domain 1"/>
    <property type="match status" value="1"/>
</dbReference>
<evidence type="ECO:0000259" key="1">
    <source>
        <dbReference type="Pfam" id="PF01636"/>
    </source>
</evidence>
<dbReference type="InterPro" id="IPR051678">
    <property type="entry name" value="AGP_Transferase"/>
</dbReference>
<evidence type="ECO:0000313" key="3">
    <source>
        <dbReference type="Proteomes" id="UP001143480"/>
    </source>
</evidence>
<dbReference type="InterPro" id="IPR011009">
    <property type="entry name" value="Kinase-like_dom_sf"/>
</dbReference>
<gene>
    <name evidence="2" type="ORF">GCM10017581_091080</name>
</gene>
<reference evidence="2" key="2">
    <citation type="submission" date="2023-01" db="EMBL/GenBank/DDBJ databases">
        <authorList>
            <person name="Sun Q."/>
            <person name="Evtushenko L."/>
        </authorList>
    </citation>
    <scope>NUCLEOTIDE SEQUENCE</scope>
    <source>
        <strain evidence="2">VKM Ac-1321</strain>
    </source>
</reference>
<dbReference type="CDD" id="cd05155">
    <property type="entry name" value="APH_ChoK_like_1"/>
    <property type="match status" value="1"/>
</dbReference>
<sequence length="282" mass="30495">MLADIDVSTALVAGLVREQHPDLDGALRPVAAGWDNAIFRLGADLAVRVPRRQVAAALIEHEQRWLPHLAPRLPLPIPVPVRNGRPTAGYPYPWSITVWITGTVVTAVPVTQRIVFAEQLAGFLNALHRPAPPDAPANPFRGVPLVTRSEAMAERFASGRVPRLLQKLWTDLTLVPPWPDRPRWVHGDLHAANLLAGPDGRLAAVLDFGDLTAGDPATDLAAAWLVFDAPARARFRGALDVDEDTWQRGRGWALNMAAAIAADPTGAPEMHAMAAHALREVA</sequence>
<protein>
    <submittedName>
        <fullName evidence="2">Aminoglycoside phosphotransferase</fullName>
    </submittedName>
</protein>
<proteinExistence type="predicted"/>